<evidence type="ECO:0000313" key="8">
    <source>
        <dbReference type="Proteomes" id="UP001316803"/>
    </source>
</evidence>
<reference evidence="7 8" key="1">
    <citation type="submission" date="2022-12" db="EMBL/GenBank/DDBJ databases">
        <title>Genomic features and morphological characterization of a novel Knufia sp. strain isolated from spacecraft assembly facility.</title>
        <authorList>
            <person name="Teixeira M."/>
            <person name="Chander A.M."/>
            <person name="Stajich J.E."/>
            <person name="Venkateswaran K."/>
        </authorList>
    </citation>
    <scope>NUCLEOTIDE SEQUENCE [LARGE SCALE GENOMIC DNA]</scope>
    <source>
        <strain evidence="7 8">FJI-L2-BK-P2</strain>
    </source>
</reference>
<dbReference type="Proteomes" id="UP001316803">
    <property type="component" value="Unassembled WGS sequence"/>
</dbReference>
<evidence type="ECO:0000256" key="6">
    <source>
        <dbReference type="SAM" id="MobiDB-lite"/>
    </source>
</evidence>
<comment type="caution">
    <text evidence="7">The sequence shown here is derived from an EMBL/GenBank/DDBJ whole genome shotgun (WGS) entry which is preliminary data.</text>
</comment>
<dbReference type="EMBL" id="JAKLMC020000009">
    <property type="protein sequence ID" value="KAK5954242.1"/>
    <property type="molecule type" value="Genomic_DNA"/>
</dbReference>
<name>A0AAN8I4L8_9EURO</name>
<organism evidence="7 8">
    <name type="scientific">Knufia fluminis</name>
    <dbReference type="NCBI Taxonomy" id="191047"/>
    <lineage>
        <taxon>Eukaryota</taxon>
        <taxon>Fungi</taxon>
        <taxon>Dikarya</taxon>
        <taxon>Ascomycota</taxon>
        <taxon>Pezizomycotina</taxon>
        <taxon>Eurotiomycetes</taxon>
        <taxon>Chaetothyriomycetidae</taxon>
        <taxon>Chaetothyriales</taxon>
        <taxon>Trichomeriaceae</taxon>
        <taxon>Knufia</taxon>
    </lineage>
</organism>
<sequence>MSAWTAINVEEELDSAPDIDDTKEIQLEEAFKLYQNALRLHSLGESHYSEAREAYDELFRSEVFRYPEATSAYDDDQADEISPTVALPADVPIVPVVAAGATDNANSLPQLVYLAYKSRAQFEIDLARALYDQLLSDSRSAIFEHYGHACKKSLIDSAAALERDDTDLDLWKRASRVSDTLQTVRIARFCLESVLAGDDEGEDAVDLSGLEEAFAQGELSNVLNAVEDSLTICRTSTVRPKNVLLDLLKQSNDPYPFLPAKARALEYISDSKRPLSFAPEEMRLVLSSATYSAVTEALLQSVVATDARTEGSSASASIRISLPEVESAPEAEMMLDQTEPDTKEQPHSQETVPLSFGDGENESPASFHSVPEGHDHASRSPHSIVMDQPPSEPTTKPENNADSPQVLLTAPDSSVVLPSRKRSSTAAGNEEPEARTKSKRIKARESLVVTAAHEEEVSHDPSFMYREQFSNIEQADDVLFKILNTFLEKIGVEGFGTTEEYRNQFNEEADAAGDAEEAGTDASLAVVRPQVAIHDLKQALKSWNEERNAAFVSGHGGRDHVERSTGLSLFLKHTKANPAKEATLPMVEHSASVRDFADAVNAASICAQDSLVLWLLEMLTQSPSSTNNSPYLQGTWTSDLKQAVVKTLVQANEQIMVCFRRLTHCYLASTYRQTDSGYALPRLQAMEFAQSVFELHLDVYSEITNPASTADHALRKEQFARLQQWSQQATDMMQSARDSAGSTTDQSEQLTLRFLWASVTFAKTSESVDKSHVLLCLDDLREVIQHTQIEEICLPNNTAMPIISASAVEQEISKVKTLEFFMSVFDSDNSDPEAVIMKLEPILEYDEEAQSSHPSEASREQIQNFRSFLSDGDASLTLFLWKRLQNAYTVISYNTKVVSCLLRSMETIVQEITSMSAKTKDSTEREMSLLRWLRDADEIVTKTLGKIADDKAAFEAIDELHLKSSISAVLSLVQIAYGFVLSDDYLRVGYTTPPSFRNATASKNFEKSRDRFREMYVRLMTLLYWMVKESTVQLANNFDDTTSDLVLYLRTVHAAIGERQYCKHCNKLFVRIAKVELFSFNTTEDLSLDIAQVVFDLYQIKLSTGYGDADHGCSAEPLEKDKKTAQTLVPIIMDYVKRLNVKDVMRSELKATIDRIQSALGQPKPSTAASFNRRAVSAYLKSVINPQQLYRSLKGIGELETKAVHSDTAHIAEQGWYLLLGNMTLAKYRSVKRVNPTPTDDLDNALAFLRQDLEHSSSNWMSWYKLAQVHDAKIEDSLIWNSNKLNDGRSELATLERNAINAYTMATALAMRSAEDDSISIESMNDMLSEFAVRLYSSSRPPLDMEAFSTKKAIRHLSNHRSQAMSEQPLYEPMSEYNVWSFASHLIRRSLSSQSKQWARYYMLGKCLWKMLNSPTNERVRNPVTVDDVIDAFTEAVNKVPKKERSSDPILEPHFKLVSTVHKLRVMKAVPLEKAVQYLQATSYAKGVQMPNDDQGKPDWEAYILSVLRKLKSADKSGWHHRITARAAHVLYKNNGDVGEALAAKHQFADSIFTKNMTMQVWKPENERAGRHYVYTSRYLRFFIEILDTLRDRSNLEQVVRKIRRKTTDFVNHTKVWEDAVTVYVDLLRRIGNIPRGRERALFDSISFDEFTRQSEKLEKWAHDPSTTTQYLDIIKDAIEIKKLNNSLMKGSAIDDLIGDAYACMYDVFVSQLPPEEQAAQPRPAVPQGTFINMTSDTAPSGDDNLDRMRLNNLLSGQTDGASGSMTDGAPRTTGLGIVAPTTQAAETPPPDVRVPAPAKPGRAKTITRREVQRKAEGAIGKPPPIKTPTLAKRSISINVPSIKKDNSEDRNDDGEGSVRGRAGVASGLSSRRGSVSLRNTPDSDVADAEDEGGDGDNEEDQDDEDDVSDTEAAGDSSSRKRLFPGLAPEETRDEDDEEVDEEDGGGDGDGDSSDDDKMSDAKADQGEEEEGPEIPDSQEPAGLQSKSKDEMDTD</sequence>
<comment type="function">
    <text evidence="1">Has a role in a nucleosome assembly pathway that is required for the integrity of heterochromatin and proper chromosome segregation.</text>
</comment>
<dbReference type="InterPro" id="IPR033053">
    <property type="entry name" value="Hir3/CABIN1"/>
</dbReference>
<dbReference type="GO" id="GO:0005634">
    <property type="term" value="C:nucleus"/>
    <property type="evidence" value="ECO:0007669"/>
    <property type="project" value="UniProtKB-SubCell"/>
</dbReference>
<evidence type="ECO:0000256" key="3">
    <source>
        <dbReference type="ARBA" id="ARBA00007335"/>
    </source>
</evidence>
<comment type="similarity">
    <text evidence="3">Belongs to the HIR3 family.</text>
</comment>
<accession>A0AAN8I4L8</accession>
<dbReference type="GO" id="GO:0031491">
    <property type="term" value="F:nucleosome binding"/>
    <property type="evidence" value="ECO:0007669"/>
    <property type="project" value="TreeGrafter"/>
</dbReference>
<dbReference type="PANTHER" id="PTHR15502">
    <property type="entry name" value="CALCINEURIN-BINDING PROTEIN CABIN 1-RELATED"/>
    <property type="match status" value="1"/>
</dbReference>
<evidence type="ECO:0000256" key="1">
    <source>
        <dbReference type="ARBA" id="ARBA00002687"/>
    </source>
</evidence>
<dbReference type="GO" id="GO:0006325">
    <property type="term" value="P:chromatin organization"/>
    <property type="evidence" value="ECO:0007669"/>
    <property type="project" value="InterPro"/>
</dbReference>
<evidence type="ECO:0000256" key="2">
    <source>
        <dbReference type="ARBA" id="ARBA00004123"/>
    </source>
</evidence>
<feature type="compositionally biased region" description="Low complexity" evidence="6">
    <location>
        <begin position="1860"/>
        <end position="1879"/>
    </location>
</feature>
<feature type="compositionally biased region" description="Polar residues" evidence="6">
    <location>
        <begin position="393"/>
        <end position="403"/>
    </location>
</feature>
<feature type="compositionally biased region" description="Basic and acidic residues" evidence="6">
    <location>
        <begin position="1808"/>
        <end position="1817"/>
    </location>
</feature>
<feature type="compositionally biased region" description="Basic and acidic residues" evidence="6">
    <location>
        <begin position="1956"/>
        <end position="1966"/>
    </location>
</feature>
<dbReference type="PANTHER" id="PTHR15502:SF7">
    <property type="entry name" value="CALCINEURIN-BINDING PROTEIN CABIN-1"/>
    <property type="match status" value="1"/>
</dbReference>
<feature type="compositionally biased region" description="Acidic residues" evidence="6">
    <location>
        <begin position="1885"/>
        <end position="1910"/>
    </location>
</feature>
<feature type="region of interest" description="Disordered" evidence="6">
    <location>
        <begin position="306"/>
        <end position="441"/>
    </location>
</feature>
<keyword evidence="5" id="KW-0539">Nucleus</keyword>
<keyword evidence="8" id="KW-1185">Reference proteome</keyword>
<proteinExistence type="inferred from homology"/>
<evidence type="ECO:0000256" key="5">
    <source>
        <dbReference type="ARBA" id="ARBA00023242"/>
    </source>
</evidence>
<feature type="region of interest" description="Disordered" evidence="6">
    <location>
        <begin position="1782"/>
        <end position="1995"/>
    </location>
</feature>
<comment type="subcellular location">
    <subcellularLocation>
        <location evidence="2">Nucleus</location>
    </subcellularLocation>
</comment>
<feature type="compositionally biased region" description="Acidic residues" evidence="6">
    <location>
        <begin position="1932"/>
        <end position="1955"/>
    </location>
</feature>
<gene>
    <name evidence="7" type="primary">HIR3</name>
    <name evidence="7" type="ORF">OHC33_004815</name>
</gene>
<evidence type="ECO:0000256" key="4">
    <source>
        <dbReference type="ARBA" id="ARBA00014848"/>
    </source>
</evidence>
<evidence type="ECO:0000313" key="7">
    <source>
        <dbReference type="EMBL" id="KAK5954242.1"/>
    </source>
</evidence>
<dbReference type="GO" id="GO:0000417">
    <property type="term" value="C:HIR complex"/>
    <property type="evidence" value="ECO:0007669"/>
    <property type="project" value="TreeGrafter"/>
</dbReference>
<protein>
    <recommendedName>
        <fullName evidence="4">Histone transcription regulator 3 homolog</fullName>
    </recommendedName>
</protein>